<accession>A0AAV0Q507</accession>
<evidence type="ECO:0000256" key="1">
    <source>
        <dbReference type="SAM" id="SignalP"/>
    </source>
</evidence>
<dbReference type="PANTHER" id="PTHR33649:SF4">
    <property type="entry name" value="PAR1 PROTEIN"/>
    <property type="match status" value="1"/>
</dbReference>
<dbReference type="EMBL" id="CAMGYJ010000009">
    <property type="protein sequence ID" value="CAI0540330.1"/>
    <property type="molecule type" value="Genomic_DNA"/>
</dbReference>
<keyword evidence="3" id="KW-1185">Reference proteome</keyword>
<dbReference type="Pfam" id="PF06521">
    <property type="entry name" value="PAR1"/>
    <property type="match status" value="2"/>
</dbReference>
<dbReference type="PANTHER" id="PTHR33649">
    <property type="entry name" value="PAR1 PROTEIN"/>
    <property type="match status" value="1"/>
</dbReference>
<sequence length="307" mass="32772">MAVNLLKTIALFALSSLLIFKGAVGDLMCEELPVELCAYSISDAGKRCVLENYLARKGIVKYQCKTSEVVVETMSGWIETEACINDCGLDRNAVGISSDYLLSHNFVAKLCSQPCSSYCPNILDLYSNLAQAEGNILYQPRSSGAAFDGGAMGTAGEEDGAIGAPIGSPLSSPAFTFADDGTATAFAPSPAIGDLICEELPVELCAYSISDTGKRCVLENYLARKGMVKYQCKTSEVVMETMSGWIETEACINDCGLDRNVVGISSDYLLSPNFVAKLCSQPCFSNCPNILDLYSNLAQAEGNIFCT</sequence>
<name>A0AAV0Q507_9ROSI</name>
<protein>
    <recommendedName>
        <fullName evidence="4">PAR1 protein</fullName>
    </recommendedName>
</protein>
<evidence type="ECO:0000313" key="3">
    <source>
        <dbReference type="Proteomes" id="UP001154282"/>
    </source>
</evidence>
<dbReference type="InterPro" id="IPR009489">
    <property type="entry name" value="PAR1"/>
</dbReference>
<comment type="caution">
    <text evidence="2">The sequence shown here is derived from an EMBL/GenBank/DDBJ whole genome shotgun (WGS) entry which is preliminary data.</text>
</comment>
<evidence type="ECO:0000313" key="2">
    <source>
        <dbReference type="EMBL" id="CAI0540330.1"/>
    </source>
</evidence>
<keyword evidence="1" id="KW-0732">Signal</keyword>
<reference evidence="2" key="1">
    <citation type="submission" date="2022-08" db="EMBL/GenBank/DDBJ databases">
        <authorList>
            <person name="Gutierrez-Valencia J."/>
        </authorList>
    </citation>
    <scope>NUCLEOTIDE SEQUENCE</scope>
</reference>
<evidence type="ECO:0008006" key="4">
    <source>
        <dbReference type="Google" id="ProtNLM"/>
    </source>
</evidence>
<dbReference type="Proteomes" id="UP001154282">
    <property type="component" value="Unassembled WGS sequence"/>
</dbReference>
<gene>
    <name evidence="2" type="ORF">LITE_LOCUS41635</name>
</gene>
<proteinExistence type="predicted"/>
<organism evidence="2 3">
    <name type="scientific">Linum tenue</name>
    <dbReference type="NCBI Taxonomy" id="586396"/>
    <lineage>
        <taxon>Eukaryota</taxon>
        <taxon>Viridiplantae</taxon>
        <taxon>Streptophyta</taxon>
        <taxon>Embryophyta</taxon>
        <taxon>Tracheophyta</taxon>
        <taxon>Spermatophyta</taxon>
        <taxon>Magnoliopsida</taxon>
        <taxon>eudicotyledons</taxon>
        <taxon>Gunneridae</taxon>
        <taxon>Pentapetalae</taxon>
        <taxon>rosids</taxon>
        <taxon>fabids</taxon>
        <taxon>Malpighiales</taxon>
        <taxon>Linaceae</taxon>
        <taxon>Linum</taxon>
    </lineage>
</organism>
<dbReference type="AlphaFoldDB" id="A0AAV0Q507"/>
<feature type="signal peptide" evidence="1">
    <location>
        <begin position="1"/>
        <end position="25"/>
    </location>
</feature>
<feature type="chain" id="PRO_5043751418" description="PAR1 protein" evidence="1">
    <location>
        <begin position="26"/>
        <end position="307"/>
    </location>
</feature>